<proteinExistence type="predicted"/>
<dbReference type="PROSITE" id="PS00211">
    <property type="entry name" value="ABC_TRANSPORTER_1"/>
    <property type="match status" value="1"/>
</dbReference>
<dbReference type="CDD" id="cd07346">
    <property type="entry name" value="ABC_6TM_exporters"/>
    <property type="match status" value="1"/>
</dbReference>
<dbReference type="GO" id="GO:0015421">
    <property type="term" value="F:ABC-type oligopeptide transporter activity"/>
    <property type="evidence" value="ECO:0007669"/>
    <property type="project" value="TreeGrafter"/>
</dbReference>
<dbReference type="GO" id="GO:0005886">
    <property type="term" value="C:plasma membrane"/>
    <property type="evidence" value="ECO:0007669"/>
    <property type="project" value="UniProtKB-SubCell"/>
</dbReference>
<evidence type="ECO:0000313" key="10">
    <source>
        <dbReference type="EMBL" id="SCY96272.1"/>
    </source>
</evidence>
<dbReference type="Proteomes" id="UP000198636">
    <property type="component" value="Unassembled WGS sequence"/>
</dbReference>
<dbReference type="InterPro" id="IPR036640">
    <property type="entry name" value="ABC1_TM_sf"/>
</dbReference>
<dbReference type="InterPro" id="IPR017871">
    <property type="entry name" value="ABC_transporter-like_CS"/>
</dbReference>
<feature type="domain" description="ABC transmembrane type-1" evidence="9">
    <location>
        <begin position="26"/>
        <end position="307"/>
    </location>
</feature>
<dbReference type="AlphaFoldDB" id="A0A1G5K6I7"/>
<evidence type="ECO:0000259" key="9">
    <source>
        <dbReference type="PROSITE" id="PS50929"/>
    </source>
</evidence>
<evidence type="ECO:0000256" key="5">
    <source>
        <dbReference type="ARBA" id="ARBA00022989"/>
    </source>
</evidence>
<dbReference type="Gene3D" id="1.20.1560.10">
    <property type="entry name" value="ABC transporter type 1, transmembrane domain"/>
    <property type="match status" value="1"/>
</dbReference>
<feature type="transmembrane region" description="Helical" evidence="7">
    <location>
        <begin position="166"/>
        <end position="184"/>
    </location>
</feature>
<dbReference type="STRING" id="1120976.SAMN03080606_03263"/>
<reference evidence="10 11" key="1">
    <citation type="submission" date="2016-10" db="EMBL/GenBank/DDBJ databases">
        <authorList>
            <person name="de Groot N.N."/>
        </authorList>
    </citation>
    <scope>NUCLEOTIDE SEQUENCE [LARGE SCALE GENOMIC DNA]</scope>
    <source>
        <strain evidence="10 11">DSM 18978</strain>
    </source>
</reference>
<feature type="transmembrane region" description="Helical" evidence="7">
    <location>
        <begin position="21"/>
        <end position="44"/>
    </location>
</feature>
<evidence type="ECO:0000259" key="8">
    <source>
        <dbReference type="PROSITE" id="PS50893"/>
    </source>
</evidence>
<dbReference type="PANTHER" id="PTHR43394:SF1">
    <property type="entry name" value="ATP-BINDING CASSETTE SUB-FAMILY B MEMBER 10, MITOCHONDRIAL"/>
    <property type="match status" value="1"/>
</dbReference>
<dbReference type="InterPro" id="IPR039421">
    <property type="entry name" value="Type_1_exporter"/>
</dbReference>
<keyword evidence="4" id="KW-0067">ATP-binding</keyword>
<feature type="transmembrane region" description="Helical" evidence="7">
    <location>
        <begin position="64"/>
        <end position="84"/>
    </location>
</feature>
<evidence type="ECO:0000256" key="2">
    <source>
        <dbReference type="ARBA" id="ARBA00022692"/>
    </source>
</evidence>
<dbReference type="Gene3D" id="3.40.50.300">
    <property type="entry name" value="P-loop containing nucleotide triphosphate hydrolases"/>
    <property type="match status" value="1"/>
</dbReference>
<dbReference type="PROSITE" id="PS50893">
    <property type="entry name" value="ABC_TRANSPORTER_2"/>
    <property type="match status" value="1"/>
</dbReference>
<evidence type="ECO:0000256" key="4">
    <source>
        <dbReference type="ARBA" id="ARBA00022840"/>
    </source>
</evidence>
<organism evidence="10 11">
    <name type="scientific">Alkaliphilus peptidifermentans DSM 18978</name>
    <dbReference type="NCBI Taxonomy" id="1120976"/>
    <lineage>
        <taxon>Bacteria</taxon>
        <taxon>Bacillati</taxon>
        <taxon>Bacillota</taxon>
        <taxon>Clostridia</taxon>
        <taxon>Peptostreptococcales</taxon>
        <taxon>Natronincolaceae</taxon>
        <taxon>Alkaliphilus</taxon>
    </lineage>
</organism>
<dbReference type="PANTHER" id="PTHR43394">
    <property type="entry name" value="ATP-DEPENDENT PERMEASE MDL1, MITOCHONDRIAL"/>
    <property type="match status" value="1"/>
</dbReference>
<dbReference type="OrthoDB" id="9770415at2"/>
<keyword evidence="6 7" id="KW-0472">Membrane</keyword>
<evidence type="ECO:0000256" key="6">
    <source>
        <dbReference type="ARBA" id="ARBA00023136"/>
    </source>
</evidence>
<sequence>MLKRKGYEDFIRLMSFMKPRIFNYILGIMGMGFAGTALVIVVAFTLKYMIDAPVKGEMMLLQKAAFLIGITVITAVTVVPFFHYTYKSAIKKTMVDVRKKAYGHIQRLPIAFYDKNHSGDVISRLTNDIQMIEQAYSDQIQTISGTALLGVGSAVFMFILDWRISLILIFTSILLIAVNAWFSGKIRILSDEIQKQLGVFTGCITDLISGFYVMKMFHNEGDISTRLKKSNNDVAELTIKRVNNSAVLDSSNYFLSMINFAGVMCIGAFLTIRNLTDFGTITALVQLQMNVNQAFLSLGTSVAQLQTYLAGAGRVFELLNENIEVERLEKANLEAIDEMVYMKDVRFGYNDNKVLKGLSISVDKGQIAALVGPSGGGKSTILKLLMGFYSAEKSLIALDGKSVGHYSLEEVRKKIAYVPQDSNLFDGTIRQNIQYGCTTASNEEVVAAAKAAFAHDFIMEFPEGYDKMVGEKGSNLSVGQRQRIAIARALLMDAPVLLLDEATSALDSESEQQVQEALKVLMKGRTVVVVAHRLATIENADIIFVIDEGKVMEMGSHIELLEKKGFYYSFYKTSFENEANTTG</sequence>
<accession>A0A1G5K6I7</accession>
<evidence type="ECO:0000256" key="3">
    <source>
        <dbReference type="ARBA" id="ARBA00022741"/>
    </source>
</evidence>
<comment type="subcellular location">
    <subcellularLocation>
        <location evidence="1">Cell membrane</location>
        <topology evidence="1">Multi-pass membrane protein</topology>
    </subcellularLocation>
</comment>
<dbReference type="SMART" id="SM00382">
    <property type="entry name" value="AAA"/>
    <property type="match status" value="1"/>
</dbReference>
<keyword evidence="11" id="KW-1185">Reference proteome</keyword>
<evidence type="ECO:0000313" key="11">
    <source>
        <dbReference type="Proteomes" id="UP000198636"/>
    </source>
</evidence>
<keyword evidence="2 7" id="KW-0812">Transmembrane</keyword>
<dbReference type="GO" id="GO:0016887">
    <property type="term" value="F:ATP hydrolysis activity"/>
    <property type="evidence" value="ECO:0007669"/>
    <property type="project" value="InterPro"/>
</dbReference>
<dbReference type="InterPro" id="IPR003593">
    <property type="entry name" value="AAA+_ATPase"/>
</dbReference>
<dbReference type="SUPFAM" id="SSF52540">
    <property type="entry name" value="P-loop containing nucleoside triphosphate hydrolases"/>
    <property type="match status" value="1"/>
</dbReference>
<dbReference type="EMBL" id="FMUS01000024">
    <property type="protein sequence ID" value="SCY96272.1"/>
    <property type="molecule type" value="Genomic_DNA"/>
</dbReference>
<name>A0A1G5K6I7_9FIRM</name>
<dbReference type="InterPro" id="IPR011527">
    <property type="entry name" value="ABC1_TM_dom"/>
</dbReference>
<keyword evidence="5 7" id="KW-1133">Transmembrane helix</keyword>
<feature type="transmembrane region" description="Helical" evidence="7">
    <location>
        <begin position="140"/>
        <end position="160"/>
    </location>
</feature>
<protein>
    <submittedName>
        <fullName evidence="10">ABC-type multidrug transport system, ATPase and permease component</fullName>
    </submittedName>
</protein>
<dbReference type="InterPro" id="IPR003439">
    <property type="entry name" value="ABC_transporter-like_ATP-bd"/>
</dbReference>
<dbReference type="Pfam" id="PF00005">
    <property type="entry name" value="ABC_tran"/>
    <property type="match status" value="1"/>
</dbReference>
<evidence type="ECO:0000256" key="1">
    <source>
        <dbReference type="ARBA" id="ARBA00004651"/>
    </source>
</evidence>
<dbReference type="SUPFAM" id="SSF90123">
    <property type="entry name" value="ABC transporter transmembrane region"/>
    <property type="match status" value="1"/>
</dbReference>
<dbReference type="GO" id="GO:0005524">
    <property type="term" value="F:ATP binding"/>
    <property type="evidence" value="ECO:0007669"/>
    <property type="project" value="UniProtKB-KW"/>
</dbReference>
<dbReference type="PROSITE" id="PS50929">
    <property type="entry name" value="ABC_TM1F"/>
    <property type="match status" value="1"/>
</dbReference>
<feature type="domain" description="ABC transporter" evidence="8">
    <location>
        <begin position="340"/>
        <end position="573"/>
    </location>
</feature>
<keyword evidence="3" id="KW-0547">Nucleotide-binding</keyword>
<dbReference type="FunFam" id="3.40.50.300:FF:000218">
    <property type="entry name" value="Multidrug ABC transporter ATP-binding protein"/>
    <property type="match status" value="1"/>
</dbReference>
<gene>
    <name evidence="10" type="ORF">SAMN03080606_03263</name>
</gene>
<dbReference type="Pfam" id="PF00664">
    <property type="entry name" value="ABC_membrane"/>
    <property type="match status" value="1"/>
</dbReference>
<dbReference type="InterPro" id="IPR027417">
    <property type="entry name" value="P-loop_NTPase"/>
</dbReference>
<dbReference type="RefSeq" id="WP_091545647.1">
    <property type="nucleotide sequence ID" value="NZ_FMUS01000024.1"/>
</dbReference>
<feature type="transmembrane region" description="Helical" evidence="7">
    <location>
        <begin position="253"/>
        <end position="272"/>
    </location>
</feature>
<evidence type="ECO:0000256" key="7">
    <source>
        <dbReference type="SAM" id="Phobius"/>
    </source>
</evidence>